<comment type="caution">
    <text evidence="2">The sequence shown here is derived from an EMBL/GenBank/DDBJ whole genome shotgun (WGS) entry which is preliminary data.</text>
</comment>
<keyword evidence="1" id="KW-0472">Membrane</keyword>
<dbReference type="EMBL" id="AGEJ01000013">
    <property type="protein sequence ID" value="EMD16866.1"/>
    <property type="molecule type" value="Genomic_DNA"/>
</dbReference>
<protein>
    <submittedName>
        <fullName evidence="2">Uncharacterized protein</fullName>
    </submittedName>
</protein>
<evidence type="ECO:0000313" key="3">
    <source>
        <dbReference type="Proteomes" id="UP000011758"/>
    </source>
</evidence>
<gene>
    <name evidence="2" type="ORF">HMPREF9943_00908</name>
</gene>
<keyword evidence="3" id="KW-1185">Reference proteome</keyword>
<dbReference type="STRING" id="999415.HMPREF9943_00908"/>
<keyword evidence="1" id="KW-0812">Transmembrane</keyword>
<evidence type="ECO:0000313" key="2">
    <source>
        <dbReference type="EMBL" id="EMD16866.1"/>
    </source>
</evidence>
<keyword evidence="1" id="KW-1133">Transmembrane helix</keyword>
<dbReference type="AlphaFoldDB" id="M2Q3M5"/>
<proteinExistence type="predicted"/>
<dbReference type="Proteomes" id="UP000011758">
    <property type="component" value="Unassembled WGS sequence"/>
</dbReference>
<dbReference type="BioCyc" id="ECAT999415-HMP:GTTI-931-MONOMER"/>
<sequence>MDTVRCIIFILAGLLCLFVAVKIIFVMQEINLKKKQTMFNLNNQIDQINGLVEQFRQTLTKSESAIKALHKTSEKILSFFNKYNN</sequence>
<reference evidence="2 3" key="1">
    <citation type="submission" date="2013-02" db="EMBL/GenBank/DDBJ databases">
        <title>The Genome Sequence of Lactobacillus catenaformis F0143.</title>
        <authorList>
            <consortium name="The Broad Institute Genome Sequencing Platform"/>
            <person name="Earl A."/>
            <person name="Ward D."/>
            <person name="Feldgarden M."/>
            <person name="Gevers D."/>
            <person name="Izard J."/>
            <person name="Blanton J.M."/>
            <person name="Mathney J."/>
            <person name="Dewhirst F.E."/>
            <person name="Young S.K."/>
            <person name="Zeng Q."/>
            <person name="Gargeya S."/>
            <person name="Fitzgerald M."/>
            <person name="Haas B."/>
            <person name="Abouelleil A."/>
            <person name="Alvarado L."/>
            <person name="Arachchi H.M."/>
            <person name="Berlin A."/>
            <person name="Chapman S.B."/>
            <person name="Gearin G."/>
            <person name="Goldberg J."/>
            <person name="Griggs A."/>
            <person name="Gujja S."/>
            <person name="Hansen M."/>
            <person name="Heiman D."/>
            <person name="Howarth C."/>
            <person name="Larimer J."/>
            <person name="Lui A."/>
            <person name="MacDonald P.J.P."/>
            <person name="McCowen C."/>
            <person name="Montmayeur A."/>
            <person name="Murphy C."/>
            <person name="Neiman D."/>
            <person name="Pearson M."/>
            <person name="Priest M."/>
            <person name="Roberts A."/>
            <person name="Saif S."/>
            <person name="Shea T."/>
            <person name="Sisk P."/>
            <person name="Stolte C."/>
            <person name="Sykes S."/>
            <person name="Wortman J."/>
            <person name="Nusbaum C."/>
            <person name="Birren B."/>
        </authorList>
    </citation>
    <scope>NUCLEOTIDE SEQUENCE [LARGE SCALE GENOMIC DNA]</scope>
    <source>
        <strain evidence="2 3">OT 569</strain>
    </source>
</reference>
<name>M2Q3M5_9FIRM</name>
<feature type="transmembrane region" description="Helical" evidence="1">
    <location>
        <begin position="6"/>
        <end position="25"/>
    </location>
</feature>
<accession>M2Q3M5</accession>
<evidence type="ECO:0000256" key="1">
    <source>
        <dbReference type="SAM" id="Phobius"/>
    </source>
</evidence>
<dbReference type="RefSeq" id="WP_004802483.1">
    <property type="nucleotide sequence ID" value="NZ_AUGJ01000012.1"/>
</dbReference>
<organism evidence="2 3">
    <name type="scientific">Eggerthia catenaformis OT 569 = DSM 20559</name>
    <dbReference type="NCBI Taxonomy" id="999415"/>
    <lineage>
        <taxon>Bacteria</taxon>
        <taxon>Bacillati</taxon>
        <taxon>Bacillota</taxon>
        <taxon>Erysipelotrichia</taxon>
        <taxon>Erysipelotrichales</taxon>
        <taxon>Coprobacillaceae</taxon>
        <taxon>Eggerthia</taxon>
    </lineage>
</organism>